<proteinExistence type="predicted"/>
<reference evidence="2 3" key="1">
    <citation type="submission" date="2019-05" db="EMBL/GenBank/DDBJ databases">
        <authorList>
            <consortium name="Pathogen Informatics"/>
        </authorList>
    </citation>
    <scope>NUCLEOTIDE SEQUENCE [LARGE SCALE GENOMIC DNA]</scope>
    <source>
        <strain evidence="2 3">NCTC12971</strain>
    </source>
</reference>
<name>A0A4U9HGN2_SERRU</name>
<accession>A0A4U9HGN2</accession>
<gene>
    <name evidence="2" type="ORF">NCTC12971_02534</name>
</gene>
<organism evidence="2 3">
    <name type="scientific">Serratia rubidaea</name>
    <name type="common">Serratia marinorubra</name>
    <dbReference type="NCBI Taxonomy" id="61652"/>
    <lineage>
        <taxon>Bacteria</taxon>
        <taxon>Pseudomonadati</taxon>
        <taxon>Pseudomonadota</taxon>
        <taxon>Gammaproteobacteria</taxon>
        <taxon>Enterobacterales</taxon>
        <taxon>Yersiniaceae</taxon>
        <taxon>Serratia</taxon>
    </lineage>
</organism>
<evidence type="ECO:0000313" key="2">
    <source>
        <dbReference type="EMBL" id="VTP62241.1"/>
    </source>
</evidence>
<evidence type="ECO:0000313" key="3">
    <source>
        <dbReference type="Proteomes" id="UP000307968"/>
    </source>
</evidence>
<protein>
    <submittedName>
        <fullName evidence="2">Uncharacterized protein</fullName>
    </submittedName>
</protein>
<dbReference type="EMBL" id="LR590463">
    <property type="protein sequence ID" value="VTP62241.1"/>
    <property type="molecule type" value="Genomic_DNA"/>
</dbReference>
<sequence>MTIDHLFQRVAAGDRPVRPRRLQADQREGARQMAQQAGVLPGETGGRMQTEQRRAVAVAQPQDFAGAAAFGAAARLRLIQQRRHIFHAAGKHNLPNRQRAPRLLTQLRRQPHGEQRMPAQREEIVPSADAVALQNTAEQPGHQYLAVAVRRPPVACRYCGCGRALRSSLPLALSGKLSVST</sequence>
<feature type="region of interest" description="Disordered" evidence="1">
    <location>
        <begin position="11"/>
        <end position="36"/>
    </location>
</feature>
<dbReference type="Proteomes" id="UP000307968">
    <property type="component" value="Chromosome"/>
</dbReference>
<dbReference type="AlphaFoldDB" id="A0A4U9HGN2"/>
<evidence type="ECO:0000256" key="1">
    <source>
        <dbReference type="SAM" id="MobiDB-lite"/>
    </source>
</evidence>